<sequence>MLPGSGILQVTMKDKSVLYAAYMPWVTGGGLFIATSKPFRLHDDVFILLNLMDEVEKIPITGRVVWITPKGAQGNRATGIGVQFDAKSELAKDKIETYLAGTVTADRPTHTM</sequence>
<dbReference type="InterPro" id="IPR009875">
    <property type="entry name" value="PilZ_domain"/>
</dbReference>
<dbReference type="EMBL" id="JBHRYR010000003">
    <property type="protein sequence ID" value="MFC3852987.1"/>
    <property type="molecule type" value="Genomic_DNA"/>
</dbReference>
<dbReference type="Proteomes" id="UP001595617">
    <property type="component" value="Unassembled WGS sequence"/>
</dbReference>
<feature type="domain" description="PilZ" evidence="1">
    <location>
        <begin position="9"/>
        <end position="100"/>
    </location>
</feature>
<evidence type="ECO:0000313" key="3">
    <source>
        <dbReference type="Proteomes" id="UP001595617"/>
    </source>
</evidence>
<evidence type="ECO:0000259" key="1">
    <source>
        <dbReference type="Pfam" id="PF07238"/>
    </source>
</evidence>
<name>A0ABV7ZWU9_9GAMM</name>
<organism evidence="2 3">
    <name type="scientific">Saccharospirillum mangrovi</name>
    <dbReference type="NCBI Taxonomy" id="2161747"/>
    <lineage>
        <taxon>Bacteria</taxon>
        <taxon>Pseudomonadati</taxon>
        <taxon>Pseudomonadota</taxon>
        <taxon>Gammaproteobacteria</taxon>
        <taxon>Oceanospirillales</taxon>
        <taxon>Saccharospirillaceae</taxon>
        <taxon>Saccharospirillum</taxon>
    </lineage>
</organism>
<keyword evidence="3" id="KW-1185">Reference proteome</keyword>
<dbReference type="Gene3D" id="2.40.10.220">
    <property type="entry name" value="predicted glycosyltransferase like domains"/>
    <property type="match status" value="1"/>
</dbReference>
<evidence type="ECO:0000313" key="2">
    <source>
        <dbReference type="EMBL" id="MFC3852987.1"/>
    </source>
</evidence>
<dbReference type="RefSeq" id="WP_380695711.1">
    <property type="nucleotide sequence ID" value="NZ_JBHRYR010000003.1"/>
</dbReference>
<comment type="caution">
    <text evidence="2">The sequence shown here is derived from an EMBL/GenBank/DDBJ whole genome shotgun (WGS) entry which is preliminary data.</text>
</comment>
<reference evidence="3" key="1">
    <citation type="journal article" date="2019" name="Int. J. Syst. Evol. Microbiol.">
        <title>The Global Catalogue of Microorganisms (GCM) 10K type strain sequencing project: providing services to taxonomists for standard genome sequencing and annotation.</title>
        <authorList>
            <consortium name="The Broad Institute Genomics Platform"/>
            <consortium name="The Broad Institute Genome Sequencing Center for Infectious Disease"/>
            <person name="Wu L."/>
            <person name="Ma J."/>
        </authorList>
    </citation>
    <scope>NUCLEOTIDE SEQUENCE [LARGE SCALE GENOMIC DNA]</scope>
    <source>
        <strain evidence="3">IBRC 10765</strain>
    </source>
</reference>
<accession>A0ABV7ZWU9</accession>
<proteinExistence type="predicted"/>
<dbReference type="Pfam" id="PF07238">
    <property type="entry name" value="PilZ"/>
    <property type="match status" value="1"/>
</dbReference>
<gene>
    <name evidence="2" type="ORF">ACFOOG_09120</name>
</gene>
<protein>
    <submittedName>
        <fullName evidence="2">PilZ domain-containing protein</fullName>
    </submittedName>
</protein>